<keyword evidence="4" id="KW-0963">Cytoplasm</keyword>
<name>A0A1B6M304_9HEMI</name>
<dbReference type="Pfam" id="PF01546">
    <property type="entry name" value="Peptidase_M20"/>
    <property type="match status" value="1"/>
</dbReference>
<evidence type="ECO:0000256" key="10">
    <source>
        <dbReference type="PIRSR" id="PIRSR036696-2"/>
    </source>
</evidence>
<dbReference type="AlphaFoldDB" id="A0A1B6M304"/>
<comment type="similarity">
    <text evidence="2">Belongs to the peptidase M20A family.</text>
</comment>
<dbReference type="EMBL" id="GEBQ01009662">
    <property type="protein sequence ID" value="JAT30315.1"/>
    <property type="molecule type" value="Transcribed_RNA"/>
</dbReference>
<dbReference type="GO" id="GO:0046872">
    <property type="term" value="F:metal ion binding"/>
    <property type="evidence" value="ECO:0007669"/>
    <property type="project" value="UniProtKB-KW"/>
</dbReference>
<dbReference type="PANTHER" id="PTHR45892:SF1">
    <property type="entry name" value="AMINOACYLASE-1"/>
    <property type="match status" value="1"/>
</dbReference>
<dbReference type="SUPFAM" id="SSF55031">
    <property type="entry name" value="Bacterial exopeptidase dimerisation domain"/>
    <property type="match status" value="1"/>
</dbReference>
<dbReference type="FunFam" id="3.40.630.10:FF:000019">
    <property type="entry name" value="Aminoacylase 1"/>
    <property type="match status" value="1"/>
</dbReference>
<dbReference type="Gene3D" id="3.40.630.10">
    <property type="entry name" value="Zn peptidases"/>
    <property type="match status" value="1"/>
</dbReference>
<keyword evidence="6" id="KW-0378">Hydrolase</keyword>
<dbReference type="PANTHER" id="PTHR45892">
    <property type="entry name" value="AMINOACYLASE-1"/>
    <property type="match status" value="1"/>
</dbReference>
<reference evidence="12" key="1">
    <citation type="submission" date="2015-11" db="EMBL/GenBank/DDBJ databases">
        <title>De novo transcriptome assembly of four potential Pierce s Disease insect vectors from Arizona vineyards.</title>
        <authorList>
            <person name="Tassone E.E."/>
        </authorList>
    </citation>
    <scope>NUCLEOTIDE SEQUENCE</scope>
</reference>
<feature type="binding site" evidence="10">
    <location>
        <position position="177"/>
    </location>
    <ligand>
        <name>Zn(2+)</name>
        <dbReference type="ChEBI" id="CHEBI:29105"/>
        <label>2</label>
    </ligand>
</feature>
<dbReference type="PROSITE" id="PS00758">
    <property type="entry name" value="ARGE_DAPE_CPG2_1"/>
    <property type="match status" value="1"/>
</dbReference>
<evidence type="ECO:0000313" key="12">
    <source>
        <dbReference type="EMBL" id="JAT30315.1"/>
    </source>
</evidence>
<dbReference type="EC" id="3.5.1.14" evidence="3"/>
<protein>
    <recommendedName>
        <fullName evidence="3">N-acyl-aliphatic-L-amino acid amidohydrolase</fullName>
        <ecNumber evidence="3">3.5.1.14</ecNumber>
    </recommendedName>
    <alternativeName>
        <fullName evidence="8">N-acyl-L-amino-acid amidohydrolase</fullName>
    </alternativeName>
</protein>
<comment type="subcellular location">
    <subcellularLocation>
        <location evidence="1">Cytoplasm</location>
    </subcellularLocation>
</comment>
<accession>A0A1B6M304</accession>
<evidence type="ECO:0000256" key="9">
    <source>
        <dbReference type="PIRSR" id="PIRSR036696-1"/>
    </source>
</evidence>
<dbReference type="GO" id="GO:0005737">
    <property type="term" value="C:cytoplasm"/>
    <property type="evidence" value="ECO:0007669"/>
    <property type="project" value="UniProtKB-SubCell"/>
</dbReference>
<dbReference type="Gene3D" id="1.10.150.900">
    <property type="match status" value="1"/>
</dbReference>
<feature type="binding site" evidence="10">
    <location>
        <position position="401"/>
    </location>
    <ligand>
        <name>Zn(2+)</name>
        <dbReference type="ChEBI" id="CHEBI:29105"/>
        <label>2</label>
    </ligand>
</feature>
<dbReference type="InterPro" id="IPR052083">
    <property type="entry name" value="Aminoacylase-1_M20A"/>
</dbReference>
<proteinExistence type="inferred from homology"/>
<dbReference type="InterPro" id="IPR036264">
    <property type="entry name" value="Bact_exopeptidase_dim_dom"/>
</dbReference>
<evidence type="ECO:0000256" key="2">
    <source>
        <dbReference type="ARBA" id="ARBA00006247"/>
    </source>
</evidence>
<dbReference type="CDD" id="cd05646">
    <property type="entry name" value="M20_AcylaseI_like"/>
    <property type="match status" value="1"/>
</dbReference>
<evidence type="ECO:0000256" key="8">
    <source>
        <dbReference type="ARBA" id="ARBA00029656"/>
    </source>
</evidence>
<comment type="cofactor">
    <cofactor evidence="10">
        <name>Zn(2+)</name>
        <dbReference type="ChEBI" id="CHEBI:29105"/>
    </cofactor>
    <text evidence="10">Binds 2 Zn(2+) ions per subunit.</text>
</comment>
<feature type="binding site" evidence="10">
    <location>
        <position position="142"/>
    </location>
    <ligand>
        <name>Zn(2+)</name>
        <dbReference type="ChEBI" id="CHEBI:29105"/>
        <label>2</label>
    </ligand>
</feature>
<dbReference type="FunFam" id="3.30.70.360:FF:000005">
    <property type="entry name" value="Putative Aminoacylase-1"/>
    <property type="match status" value="1"/>
</dbReference>
<evidence type="ECO:0000259" key="11">
    <source>
        <dbReference type="Pfam" id="PF07687"/>
    </source>
</evidence>
<evidence type="ECO:0000256" key="7">
    <source>
        <dbReference type="ARBA" id="ARBA00022833"/>
    </source>
</evidence>
<gene>
    <name evidence="12" type="ORF">g.12759</name>
</gene>
<evidence type="ECO:0000256" key="6">
    <source>
        <dbReference type="ARBA" id="ARBA00022801"/>
    </source>
</evidence>
<dbReference type="PIRSF" id="PIRSF036696">
    <property type="entry name" value="ACY-1"/>
    <property type="match status" value="1"/>
</dbReference>
<dbReference type="InterPro" id="IPR001261">
    <property type="entry name" value="ArgE/DapE_CS"/>
</dbReference>
<feature type="binding site" evidence="10">
    <location>
        <position position="142"/>
    </location>
    <ligand>
        <name>Zn(2+)</name>
        <dbReference type="ChEBI" id="CHEBI:29105"/>
        <label>1</label>
    </ligand>
</feature>
<dbReference type="NCBIfam" id="TIGR01880">
    <property type="entry name" value="Ac-peptdase-euk"/>
    <property type="match status" value="1"/>
</dbReference>
<sequence>WHQLQCILRQPQGSDMSECGSLSTDGGEETSAMQETIEHPAVTNFREYLRIPSVHPDINYDECVKFIKKQANSLGLLWMVYSCAPGKPVVVLTWTGSRPELPSLLLNSHMDVVPAYPEKWTHDPFAAEKDDQGNIYGRGAQDMKSVGIQYLEAIRRLKKNGVTLKRTIHVTFVPDEEKGNDGMCKFVNTPEFRSLNVACSLDEARASPEDHFYVYYGERTIWKPVVTCTGDTGHGSAFVKNTAASKARVVINRFLDWRQQELDKLQSDPSLTVSDVTTVNLTTLNGGVQMNVVPAEIKLGFDIRLSSDNDFNTVTKKLEGYCQEAGEGTSITYESKYPIVPPTCIDDSNPWWNAFRRAADKMGLHLKPIITPGGTDSRFLRVLGISAFGFSPMNNTPTLLHDNDEFLNEKVFLRGIDIYYGLIKSLANH</sequence>
<dbReference type="InterPro" id="IPR011650">
    <property type="entry name" value="Peptidase_M20_dimer"/>
</dbReference>
<evidence type="ECO:0000256" key="1">
    <source>
        <dbReference type="ARBA" id="ARBA00004496"/>
    </source>
</evidence>
<keyword evidence="7 10" id="KW-0862">Zinc</keyword>
<feature type="binding site" evidence="10">
    <location>
        <position position="203"/>
    </location>
    <ligand>
        <name>Zn(2+)</name>
        <dbReference type="ChEBI" id="CHEBI:29105"/>
        <label>1</label>
    </ligand>
</feature>
<keyword evidence="5 10" id="KW-0479">Metal-binding</keyword>
<evidence type="ECO:0000256" key="3">
    <source>
        <dbReference type="ARBA" id="ARBA00011913"/>
    </source>
</evidence>
<dbReference type="GO" id="GO:0006520">
    <property type="term" value="P:amino acid metabolic process"/>
    <property type="evidence" value="ECO:0007669"/>
    <property type="project" value="InterPro"/>
</dbReference>
<dbReference type="InterPro" id="IPR002933">
    <property type="entry name" value="Peptidase_M20"/>
</dbReference>
<organism evidence="12">
    <name type="scientific">Graphocephala atropunctata</name>
    <dbReference type="NCBI Taxonomy" id="36148"/>
    <lineage>
        <taxon>Eukaryota</taxon>
        <taxon>Metazoa</taxon>
        <taxon>Ecdysozoa</taxon>
        <taxon>Arthropoda</taxon>
        <taxon>Hexapoda</taxon>
        <taxon>Insecta</taxon>
        <taxon>Pterygota</taxon>
        <taxon>Neoptera</taxon>
        <taxon>Paraneoptera</taxon>
        <taxon>Hemiptera</taxon>
        <taxon>Auchenorrhyncha</taxon>
        <taxon>Membracoidea</taxon>
        <taxon>Cicadellidae</taxon>
        <taxon>Cicadellinae</taxon>
        <taxon>Cicadellini</taxon>
        <taxon>Graphocephala</taxon>
    </lineage>
</organism>
<dbReference type="GO" id="GO:0004046">
    <property type="term" value="F:aminoacylase activity"/>
    <property type="evidence" value="ECO:0007669"/>
    <property type="project" value="UniProtKB-EC"/>
</dbReference>
<dbReference type="FunFam" id="1.10.150.900:FF:000001">
    <property type="entry name" value="Aminoacylase-1, putative"/>
    <property type="match status" value="1"/>
</dbReference>
<dbReference type="Gene3D" id="3.30.70.360">
    <property type="match status" value="1"/>
</dbReference>
<dbReference type="SUPFAM" id="SSF53187">
    <property type="entry name" value="Zn-dependent exopeptidases"/>
    <property type="match status" value="1"/>
</dbReference>
<evidence type="ECO:0000256" key="5">
    <source>
        <dbReference type="ARBA" id="ARBA00022723"/>
    </source>
</evidence>
<feature type="active site" evidence="9">
    <location>
        <position position="111"/>
    </location>
</feature>
<feature type="active site" description="Proton acceptor" evidence="9">
    <location>
        <position position="176"/>
    </location>
</feature>
<evidence type="ECO:0000256" key="4">
    <source>
        <dbReference type="ARBA" id="ARBA00022490"/>
    </source>
</evidence>
<feature type="binding site" evidence="10">
    <location>
        <position position="109"/>
    </location>
    <ligand>
        <name>Zn(2+)</name>
        <dbReference type="ChEBI" id="CHEBI:29105"/>
        <label>1</label>
    </ligand>
</feature>
<dbReference type="Pfam" id="PF07687">
    <property type="entry name" value="M20_dimer"/>
    <property type="match status" value="1"/>
</dbReference>
<dbReference type="PROSITE" id="PS00759">
    <property type="entry name" value="ARGE_DAPE_CPG2_2"/>
    <property type="match status" value="1"/>
</dbReference>
<feature type="non-terminal residue" evidence="12">
    <location>
        <position position="1"/>
    </location>
</feature>
<dbReference type="InterPro" id="IPR010159">
    <property type="entry name" value="N-acyl_aa_amidohydrolase"/>
</dbReference>
<feature type="domain" description="Peptidase M20 dimerisation" evidence="11">
    <location>
        <begin position="216"/>
        <end position="327"/>
    </location>
</feature>